<dbReference type="Gene3D" id="3.80.10.10">
    <property type="entry name" value="Ribonuclease Inhibitor"/>
    <property type="match status" value="1"/>
</dbReference>
<dbReference type="PANTHER" id="PTHR31293">
    <property type="entry name" value="RNI-LIKE SUPERFAMILY PROTEIN"/>
    <property type="match status" value="1"/>
</dbReference>
<organism evidence="2 3">
    <name type="scientific">Brassica rapa subsp. trilocularis</name>
    <dbReference type="NCBI Taxonomy" id="1813537"/>
    <lineage>
        <taxon>Eukaryota</taxon>
        <taxon>Viridiplantae</taxon>
        <taxon>Streptophyta</taxon>
        <taxon>Embryophyta</taxon>
        <taxon>Tracheophyta</taxon>
        <taxon>Spermatophyta</taxon>
        <taxon>Magnoliopsida</taxon>
        <taxon>eudicotyledons</taxon>
        <taxon>Gunneridae</taxon>
        <taxon>Pentapetalae</taxon>
        <taxon>rosids</taxon>
        <taxon>malvids</taxon>
        <taxon>Brassicales</taxon>
        <taxon>Brassicaceae</taxon>
        <taxon>Brassiceae</taxon>
        <taxon>Brassica</taxon>
    </lineage>
</organism>
<dbReference type="SUPFAM" id="SSF81383">
    <property type="entry name" value="F-box domain"/>
    <property type="match status" value="1"/>
</dbReference>
<reference evidence="2 3" key="1">
    <citation type="submission" date="2021-03" db="EMBL/GenBank/DDBJ databases">
        <authorList>
            <person name="King G.J."/>
            <person name="Bancroft I."/>
            <person name="Baten A."/>
            <person name="Bloomfield J."/>
            <person name="Borpatragohain P."/>
            <person name="He Z."/>
            <person name="Irish N."/>
            <person name="Irwin J."/>
            <person name="Liu K."/>
            <person name="Mauleon R.P."/>
            <person name="Moore J."/>
            <person name="Morris R."/>
            <person name="Ostergaard L."/>
            <person name="Wang B."/>
            <person name="Wells R."/>
        </authorList>
    </citation>
    <scope>NUCLEOTIDE SEQUENCE [LARGE SCALE GENOMIC DNA]</scope>
    <source>
        <strain evidence="2">R-o-18</strain>
        <tissue evidence="2">Leaf</tissue>
    </source>
</reference>
<evidence type="ECO:0000259" key="1">
    <source>
        <dbReference type="PROSITE" id="PS50181"/>
    </source>
</evidence>
<keyword evidence="3" id="KW-1185">Reference proteome</keyword>
<sequence>MDRISNLPKEVIRRIVFFLSAKEAVFTSILSKKWQNLFTIIPKLQFDDTDESQGSFSDFVDGVISLPSSTRVNKFYLRCRDRVDPAQHDLINRCLCDVLKRGILDLKLDVGIGRHYYLPFEFFTCKTVVKVELEGRYAAGFSSGKGFVIDVLPENAFLPALDTLTLSVIQFNDLRGCAFKKLLSACPVLKELTIFGMRWQRPKWSGKLCIPTLQRLIIQDFHPSQFTRVTLDTPSLTYFECSDAMPDEYSIVNLDSLVEAKLHLMFTDGQYQYYIPYDGSVSHDHNNSSSNPTNLIKGLGNVEIMEILFQNTFVALYYFREAIPVFENLYHLTIRCDDEEDCMAFLPYLLKKSPNLETLVIDGPLHYNEEQPESVCNCLLGYSFLLSCPIKVLQITDYRGTIGEVDQLKHFIEKLSCLKLVKLHSCDRSDVDKQHLMIPKASSKCKIKVTFSNSNESSPLLATARSFKEWLPLNQTYLPDDLLLNFFVRVSVLYYPILSLVYKRFRCLLASRALYETRKLLNRTESCIYVCLQYGTEESRWFTLCRRPTRVRRLPTPKPQWFSPCFRPFRKEERKLGDNLLISVTTSNFSPCGNFLWNLSTVGSNIYMIGGYIGYKPTSRVFCMDCRSHIWQEAPSMLIARTVPRVSVLDGKIYVLESFKKFDSSNLMETFDPKTQTWEHVPTPGAEIRGEYILESGAIKGNLYFFGDKNMVYKPKENRWEAVGWEINYIGTAICVIDNVMYCYGRNKVIEWYDDEENCWKILKGLEELPKLPSGVTLVNYGGRIAVSWDTRTCFKMMIWCAEITLDKRLNEHEIYGKVEWCDVVLTIPRKLHLHKKLIVAISV</sequence>
<protein>
    <recommendedName>
        <fullName evidence="1">F-box domain-containing protein</fullName>
    </recommendedName>
</protein>
<dbReference type="InterPro" id="IPR015915">
    <property type="entry name" value="Kelch-typ_b-propeller"/>
</dbReference>
<dbReference type="SUPFAM" id="SSF52047">
    <property type="entry name" value="RNI-like"/>
    <property type="match status" value="1"/>
</dbReference>
<dbReference type="EMBL" id="JADBGQ010000005">
    <property type="protein sequence ID" value="KAG5397834.1"/>
    <property type="molecule type" value="Genomic_DNA"/>
</dbReference>
<dbReference type="InterPro" id="IPR001810">
    <property type="entry name" value="F-box_dom"/>
</dbReference>
<dbReference type="Pfam" id="PF00646">
    <property type="entry name" value="F-box"/>
    <property type="match status" value="2"/>
</dbReference>
<name>A0ABQ7MGH2_BRACM</name>
<gene>
    <name evidence="2" type="primary">A05p033970.1_BraROA</name>
    <name evidence="2" type="ORF">IGI04_019648</name>
</gene>
<dbReference type="InterPro" id="IPR057499">
    <property type="entry name" value="Kelch_FKB95"/>
</dbReference>
<dbReference type="SMART" id="SM00612">
    <property type="entry name" value="Kelch"/>
    <property type="match status" value="1"/>
</dbReference>
<dbReference type="InterPro" id="IPR006566">
    <property type="entry name" value="FBD"/>
</dbReference>
<dbReference type="SMART" id="SM00256">
    <property type="entry name" value="FBOX"/>
    <property type="match status" value="2"/>
</dbReference>
<dbReference type="InterPro" id="IPR053781">
    <property type="entry name" value="F-box_AtFBL13-like"/>
</dbReference>
<dbReference type="Pfam" id="PF25210">
    <property type="entry name" value="Kelch_FKB95"/>
    <property type="match status" value="1"/>
</dbReference>
<dbReference type="PROSITE" id="PS50181">
    <property type="entry name" value="FBOX"/>
    <property type="match status" value="1"/>
</dbReference>
<dbReference type="InterPro" id="IPR032675">
    <property type="entry name" value="LRR_dom_sf"/>
</dbReference>
<evidence type="ECO:0000313" key="3">
    <source>
        <dbReference type="Proteomes" id="UP000823674"/>
    </source>
</evidence>
<feature type="domain" description="F-box" evidence="1">
    <location>
        <begin position="1"/>
        <end position="49"/>
    </location>
</feature>
<dbReference type="PANTHER" id="PTHR31293:SF12">
    <property type="entry name" value="RNI-LIKE SUPERFAMILY PROTEIN"/>
    <property type="match status" value="1"/>
</dbReference>
<accession>A0ABQ7MGH2</accession>
<dbReference type="SUPFAM" id="SSF117281">
    <property type="entry name" value="Kelch motif"/>
    <property type="match status" value="1"/>
</dbReference>
<proteinExistence type="predicted"/>
<comment type="caution">
    <text evidence="2">The sequence shown here is derived from an EMBL/GenBank/DDBJ whole genome shotgun (WGS) entry which is preliminary data.</text>
</comment>
<dbReference type="Gene3D" id="2.120.10.80">
    <property type="entry name" value="Kelch-type beta propeller"/>
    <property type="match status" value="1"/>
</dbReference>
<dbReference type="Proteomes" id="UP000823674">
    <property type="component" value="Chromosome A05"/>
</dbReference>
<dbReference type="SMART" id="SM00579">
    <property type="entry name" value="FBD"/>
    <property type="match status" value="1"/>
</dbReference>
<evidence type="ECO:0000313" key="2">
    <source>
        <dbReference type="EMBL" id="KAG5397834.1"/>
    </source>
</evidence>
<dbReference type="InterPro" id="IPR036047">
    <property type="entry name" value="F-box-like_dom_sf"/>
</dbReference>
<dbReference type="InterPro" id="IPR055294">
    <property type="entry name" value="FBL60-like"/>
</dbReference>
<dbReference type="CDD" id="cd22160">
    <property type="entry name" value="F-box_AtFBL13-like"/>
    <property type="match status" value="1"/>
</dbReference>
<dbReference type="InterPro" id="IPR006652">
    <property type="entry name" value="Kelch_1"/>
</dbReference>